<evidence type="ECO:0000256" key="12">
    <source>
        <dbReference type="HAMAP-Rule" id="MF_01351"/>
    </source>
</evidence>
<dbReference type="PANTHER" id="PTHR10849">
    <property type="entry name" value="NADH DEHYDROGENASE UBIQUINONE IRON-SULFUR PROTEIN 8, MITOCHONDRIAL"/>
    <property type="match status" value="1"/>
</dbReference>
<evidence type="ECO:0000259" key="13">
    <source>
        <dbReference type="PROSITE" id="PS51379"/>
    </source>
</evidence>
<dbReference type="GO" id="GO:0005506">
    <property type="term" value="F:iron ion binding"/>
    <property type="evidence" value="ECO:0007669"/>
    <property type="project" value="UniProtKB-UniRule"/>
</dbReference>
<dbReference type="PANTHER" id="PTHR10849:SF24">
    <property type="entry name" value="NADH-QUINONE OXIDOREDUCTASE SUBUNIT I 2"/>
    <property type="match status" value="1"/>
</dbReference>
<protein>
    <recommendedName>
        <fullName evidence="12">NADH-quinone oxidoreductase subunit I</fullName>
        <ecNumber evidence="12">7.1.1.-</ecNumber>
    </recommendedName>
    <alternativeName>
        <fullName evidence="12">NADH dehydrogenase I subunit I</fullName>
    </alternativeName>
    <alternativeName>
        <fullName evidence="12">NDH-1 subunit I</fullName>
    </alternativeName>
</protein>
<evidence type="ECO:0000256" key="6">
    <source>
        <dbReference type="ARBA" id="ARBA00022967"/>
    </source>
</evidence>
<evidence type="ECO:0000256" key="5">
    <source>
        <dbReference type="ARBA" id="ARBA00022737"/>
    </source>
</evidence>
<organism evidence="14 15">
    <name type="scientific">Candidatus Electrothrix aarhusensis</name>
    <dbReference type="NCBI Taxonomy" id="1859131"/>
    <lineage>
        <taxon>Bacteria</taxon>
        <taxon>Pseudomonadati</taxon>
        <taxon>Thermodesulfobacteriota</taxon>
        <taxon>Desulfobulbia</taxon>
        <taxon>Desulfobulbales</taxon>
        <taxon>Desulfobulbaceae</taxon>
        <taxon>Candidatus Electrothrix</taxon>
    </lineage>
</organism>
<dbReference type="HAMAP" id="MF_01351">
    <property type="entry name" value="NDH1_NuoI"/>
    <property type="match status" value="1"/>
</dbReference>
<comment type="caution">
    <text evidence="14">The sequence shown here is derived from an EMBL/GenBank/DDBJ whole genome shotgun (WGS) entry which is preliminary data.</text>
</comment>
<dbReference type="EC" id="7.1.1.-" evidence="12"/>
<keyword evidence="8 12" id="KW-0411">Iron-sulfur</keyword>
<keyword evidence="5" id="KW-0677">Repeat</keyword>
<keyword evidence="9 12" id="KW-0520">NAD</keyword>
<keyword evidence="7 12" id="KW-0408">Iron</keyword>
<keyword evidence="15" id="KW-1185">Reference proteome</keyword>
<dbReference type="InterPro" id="IPR010226">
    <property type="entry name" value="NADH_quinone_OxRdtase_chainI"/>
</dbReference>
<evidence type="ECO:0000313" key="15">
    <source>
        <dbReference type="Proteomes" id="UP000287853"/>
    </source>
</evidence>
<keyword evidence="2 12" id="KW-0004">4Fe-4S</keyword>
<feature type="binding site" evidence="12">
    <location>
        <position position="89"/>
    </location>
    <ligand>
        <name>[4Fe-4S] cluster</name>
        <dbReference type="ChEBI" id="CHEBI:49883"/>
        <label>2</label>
    </ligand>
</feature>
<keyword evidence="11 12" id="KW-0472">Membrane</keyword>
<dbReference type="EMBL" id="MTKO01000087">
    <property type="protein sequence ID" value="RWX44859.1"/>
    <property type="molecule type" value="Genomic_DNA"/>
</dbReference>
<comment type="subcellular location">
    <subcellularLocation>
        <location evidence="12">Cell membrane</location>
        <topology evidence="12">Peripheral membrane protein</topology>
    </subcellularLocation>
</comment>
<accession>A0A3S3U6K0</accession>
<evidence type="ECO:0000256" key="2">
    <source>
        <dbReference type="ARBA" id="ARBA00022485"/>
    </source>
</evidence>
<dbReference type="GO" id="GO:0051539">
    <property type="term" value="F:4 iron, 4 sulfur cluster binding"/>
    <property type="evidence" value="ECO:0007669"/>
    <property type="project" value="UniProtKB-KW"/>
</dbReference>
<keyword evidence="3 12" id="KW-0874">Quinone</keyword>
<dbReference type="GO" id="GO:0050136">
    <property type="term" value="F:NADH dehydrogenase (quinone) (non-electrogenic) activity"/>
    <property type="evidence" value="ECO:0007669"/>
    <property type="project" value="UniProtKB-UniRule"/>
</dbReference>
<gene>
    <name evidence="12" type="primary">nuoI</name>
    <name evidence="14" type="ORF">H206_01291</name>
</gene>
<dbReference type="GO" id="GO:0048038">
    <property type="term" value="F:quinone binding"/>
    <property type="evidence" value="ECO:0007669"/>
    <property type="project" value="UniProtKB-KW"/>
</dbReference>
<dbReference type="Proteomes" id="UP000287853">
    <property type="component" value="Unassembled WGS sequence"/>
</dbReference>
<comment type="subunit">
    <text evidence="12">NDH-1 is composed of 14 different subunits. Subunits NuoA, H, J, K, L, M, N constitute the membrane sector of the complex.</text>
</comment>
<evidence type="ECO:0000256" key="10">
    <source>
        <dbReference type="ARBA" id="ARBA00023075"/>
    </source>
</evidence>
<dbReference type="InterPro" id="IPR017900">
    <property type="entry name" value="4Fe4S_Fe_S_CS"/>
</dbReference>
<feature type="binding site" evidence="12">
    <location>
        <position position="85"/>
    </location>
    <ligand>
        <name>[4Fe-4S] cluster</name>
        <dbReference type="ChEBI" id="CHEBI:49883"/>
        <label>1</label>
    </ligand>
</feature>
<keyword evidence="4 12" id="KW-0479">Metal-binding</keyword>
<evidence type="ECO:0000256" key="4">
    <source>
        <dbReference type="ARBA" id="ARBA00022723"/>
    </source>
</evidence>
<comment type="function">
    <text evidence="12">NDH-1 shuttles electrons from NADH, via FMN and iron-sulfur (Fe-S) centers, to quinones in the respiratory chain. The immediate electron acceptor for the enzyme in this species is believed to be ubiquinone. Couples the redox reaction to proton translocation (for every two electrons transferred, four hydrogen ions are translocated across the cytoplasmic membrane), and thus conserves the redox energy in a proton gradient.</text>
</comment>
<evidence type="ECO:0000256" key="11">
    <source>
        <dbReference type="ARBA" id="ARBA00023136"/>
    </source>
</evidence>
<dbReference type="PROSITE" id="PS51379">
    <property type="entry name" value="4FE4S_FER_2"/>
    <property type="match status" value="2"/>
</dbReference>
<dbReference type="GO" id="GO:0005886">
    <property type="term" value="C:plasma membrane"/>
    <property type="evidence" value="ECO:0007669"/>
    <property type="project" value="UniProtKB-SubCell"/>
</dbReference>
<feature type="domain" description="4Fe-4S ferredoxin-type" evidence="13">
    <location>
        <begin position="109"/>
        <end position="138"/>
    </location>
</feature>
<evidence type="ECO:0000256" key="3">
    <source>
        <dbReference type="ARBA" id="ARBA00022719"/>
    </source>
</evidence>
<feature type="binding site" evidence="12">
    <location>
        <position position="121"/>
    </location>
    <ligand>
        <name>[4Fe-4S] cluster</name>
        <dbReference type="ChEBI" id="CHEBI:49883"/>
        <label>2</label>
    </ligand>
</feature>
<keyword evidence="10 12" id="KW-0830">Ubiquinone</keyword>
<feature type="binding site" evidence="12">
    <location>
        <position position="124"/>
    </location>
    <ligand>
        <name>[4Fe-4S] cluster</name>
        <dbReference type="ChEBI" id="CHEBI:49883"/>
        <label>2</label>
    </ligand>
</feature>
<comment type="cofactor">
    <cofactor evidence="12">
        <name>[4Fe-4S] cluster</name>
        <dbReference type="ChEBI" id="CHEBI:49883"/>
    </cofactor>
    <text evidence="12">Binds 2 [4Fe-4S] clusters per subunit.</text>
</comment>
<evidence type="ECO:0000313" key="14">
    <source>
        <dbReference type="EMBL" id="RWX44859.1"/>
    </source>
</evidence>
<name>A0A3S3U6K0_9BACT</name>
<evidence type="ECO:0000256" key="7">
    <source>
        <dbReference type="ARBA" id="ARBA00023004"/>
    </source>
</evidence>
<dbReference type="PROSITE" id="PS00198">
    <property type="entry name" value="4FE4S_FER_1"/>
    <property type="match status" value="1"/>
</dbReference>
<dbReference type="Pfam" id="PF12838">
    <property type="entry name" value="Fer4_7"/>
    <property type="match status" value="1"/>
</dbReference>
<feature type="domain" description="4Fe-4S ferredoxin-type" evidence="13">
    <location>
        <begin position="69"/>
        <end position="99"/>
    </location>
</feature>
<keyword evidence="1 12" id="KW-1003">Cell membrane</keyword>
<dbReference type="AlphaFoldDB" id="A0A3S3U6K0"/>
<dbReference type="SUPFAM" id="SSF54862">
    <property type="entry name" value="4Fe-4S ferredoxins"/>
    <property type="match status" value="1"/>
</dbReference>
<proteinExistence type="inferred from homology"/>
<comment type="catalytic activity">
    <reaction evidence="12">
        <text>a quinone + NADH + 5 H(+)(in) = a quinol + NAD(+) + 4 H(+)(out)</text>
        <dbReference type="Rhea" id="RHEA:57888"/>
        <dbReference type="ChEBI" id="CHEBI:15378"/>
        <dbReference type="ChEBI" id="CHEBI:24646"/>
        <dbReference type="ChEBI" id="CHEBI:57540"/>
        <dbReference type="ChEBI" id="CHEBI:57945"/>
        <dbReference type="ChEBI" id="CHEBI:132124"/>
    </reaction>
</comment>
<reference evidence="14 15" key="1">
    <citation type="submission" date="2017-01" db="EMBL/GenBank/DDBJ databases">
        <title>The cable genome- insights into the physiology and evolution of filamentous bacteria capable of sulfide oxidation via long distance electron transfer.</title>
        <authorList>
            <person name="Schreiber L."/>
            <person name="Bjerg J.T."/>
            <person name="Boggild A."/>
            <person name="Van De Vossenberg J."/>
            <person name="Meysman F."/>
            <person name="Nielsen L.P."/>
            <person name="Schramm A."/>
            <person name="Kjeldsen K.U."/>
        </authorList>
    </citation>
    <scope>NUCLEOTIDE SEQUENCE [LARGE SCALE GENOMIC DNA]</scope>
    <source>
        <strain evidence="14">MCF</strain>
    </source>
</reference>
<evidence type="ECO:0000256" key="8">
    <source>
        <dbReference type="ARBA" id="ARBA00023014"/>
    </source>
</evidence>
<feature type="binding site" evidence="12">
    <location>
        <position position="118"/>
    </location>
    <ligand>
        <name>[4Fe-4S] cluster</name>
        <dbReference type="ChEBI" id="CHEBI:49883"/>
        <label>2</label>
    </ligand>
</feature>
<keyword evidence="6 12" id="KW-1278">Translocase</keyword>
<comment type="similarity">
    <text evidence="12">Belongs to the complex I 23 kDa subunit family.</text>
</comment>
<evidence type="ECO:0000256" key="1">
    <source>
        <dbReference type="ARBA" id="ARBA00022475"/>
    </source>
</evidence>
<dbReference type="InterPro" id="IPR017896">
    <property type="entry name" value="4Fe4S_Fe-S-bd"/>
</dbReference>
<dbReference type="Gene3D" id="3.30.70.3270">
    <property type="match status" value="1"/>
</dbReference>
<keyword evidence="14" id="KW-0560">Oxidoreductase</keyword>
<feature type="binding site" evidence="12">
    <location>
        <position position="79"/>
    </location>
    <ligand>
        <name>[4Fe-4S] cluster</name>
        <dbReference type="ChEBI" id="CHEBI:49883"/>
        <label>1</label>
    </ligand>
</feature>
<sequence length="171" mass="19385">MKETDPKESLLEYSSRYLHKVFTGFYSLMQGMDITIKYFLNPKTVITQQYPENRETLEMFERFRGPLSMPHDENGENICTACGICEKACPNGSISILSTKDLSGRKVLGQYVYRISQCAFCGLCVEACPFGAIVMARDFELTVYDRNELTWVLNKPQDTLDATLDASQGEC</sequence>
<feature type="binding site" evidence="12">
    <location>
        <position position="82"/>
    </location>
    <ligand>
        <name>[4Fe-4S] cluster</name>
        <dbReference type="ChEBI" id="CHEBI:49883"/>
        <label>1</label>
    </ligand>
</feature>
<evidence type="ECO:0000256" key="9">
    <source>
        <dbReference type="ARBA" id="ARBA00023027"/>
    </source>
</evidence>
<feature type="binding site" evidence="12">
    <location>
        <position position="128"/>
    </location>
    <ligand>
        <name>[4Fe-4S] cluster</name>
        <dbReference type="ChEBI" id="CHEBI:49883"/>
        <label>1</label>
    </ligand>
</feature>